<keyword evidence="1" id="KW-0472">Membrane</keyword>
<feature type="transmembrane region" description="Helical" evidence="1">
    <location>
        <begin position="63"/>
        <end position="90"/>
    </location>
</feature>
<comment type="caution">
    <text evidence="2">The sequence shown here is derived from an EMBL/GenBank/DDBJ whole genome shotgun (WGS) entry which is preliminary data.</text>
</comment>
<dbReference type="GeneID" id="85364395"/>
<feature type="transmembrane region" description="Helical" evidence="1">
    <location>
        <begin position="31"/>
        <end position="51"/>
    </location>
</feature>
<gene>
    <name evidence="2" type="ORF">EV420DRAFT_1765859</name>
</gene>
<sequence>MAIQIDIPSDITDDDKAYLFQTIDAMLNAHLFYALLHGIYTGVLAVTLWNISINKCWQIRRALAIVIIILYALITINFAVCLSKICSAFIDHGENFWTVYSKLTGGAQTVFWETGITASLSTLLVESYMIWCCWMVWGRRRLIVLLPIFFLISAIVSRTMQTYYENVHASARNDLFTKFYLSFNLATTLSCNLLIIYRITTIARSRRGAEGRLRVYRRFIQVLVESSAVYAISQLLYLAFSIRNNSGTFYSDIISAIAKGVAPTLLVGRAAAGHTQPKDDSDETTVSALHFRTPSKLGTTNLQESTMQGSVLEMDVEAQSQRSDEFVVVVERIQ</sequence>
<feature type="transmembrane region" description="Helical" evidence="1">
    <location>
        <begin position="142"/>
        <end position="160"/>
    </location>
</feature>
<dbReference type="EMBL" id="JAUEPS010000028">
    <property type="protein sequence ID" value="KAK0454037.1"/>
    <property type="molecule type" value="Genomic_DNA"/>
</dbReference>
<feature type="transmembrane region" description="Helical" evidence="1">
    <location>
        <begin position="110"/>
        <end position="130"/>
    </location>
</feature>
<evidence type="ECO:0000313" key="2">
    <source>
        <dbReference type="EMBL" id="KAK0454037.1"/>
    </source>
</evidence>
<keyword evidence="1" id="KW-0812">Transmembrane</keyword>
<dbReference type="RefSeq" id="XP_060328425.1">
    <property type="nucleotide sequence ID" value="XM_060480847.1"/>
</dbReference>
<dbReference type="Proteomes" id="UP001175211">
    <property type="component" value="Unassembled WGS sequence"/>
</dbReference>
<dbReference type="AlphaFoldDB" id="A0AA39N124"/>
<protein>
    <submittedName>
        <fullName evidence="2">Uncharacterized protein</fullName>
    </submittedName>
</protein>
<evidence type="ECO:0000313" key="3">
    <source>
        <dbReference type="Proteomes" id="UP001175211"/>
    </source>
</evidence>
<accession>A0AA39N124</accession>
<reference evidence="2" key="1">
    <citation type="submission" date="2023-06" db="EMBL/GenBank/DDBJ databases">
        <authorList>
            <consortium name="Lawrence Berkeley National Laboratory"/>
            <person name="Ahrendt S."/>
            <person name="Sahu N."/>
            <person name="Indic B."/>
            <person name="Wong-Bajracharya J."/>
            <person name="Merenyi Z."/>
            <person name="Ke H.-M."/>
            <person name="Monk M."/>
            <person name="Kocsube S."/>
            <person name="Drula E."/>
            <person name="Lipzen A."/>
            <person name="Balint B."/>
            <person name="Henrissat B."/>
            <person name="Andreopoulos B."/>
            <person name="Martin F.M."/>
            <person name="Harder C.B."/>
            <person name="Rigling D."/>
            <person name="Ford K.L."/>
            <person name="Foster G.D."/>
            <person name="Pangilinan J."/>
            <person name="Papanicolaou A."/>
            <person name="Barry K."/>
            <person name="LaButti K."/>
            <person name="Viragh M."/>
            <person name="Koriabine M."/>
            <person name="Yan M."/>
            <person name="Riley R."/>
            <person name="Champramary S."/>
            <person name="Plett K.L."/>
            <person name="Tsai I.J."/>
            <person name="Slot J."/>
            <person name="Sipos G."/>
            <person name="Plett J."/>
            <person name="Nagy L.G."/>
            <person name="Grigoriev I.V."/>
        </authorList>
    </citation>
    <scope>NUCLEOTIDE SEQUENCE</scope>
    <source>
        <strain evidence="2">CCBAS 213</strain>
    </source>
</reference>
<organism evidence="2 3">
    <name type="scientific">Armillaria tabescens</name>
    <name type="common">Ringless honey mushroom</name>
    <name type="synonym">Agaricus tabescens</name>
    <dbReference type="NCBI Taxonomy" id="1929756"/>
    <lineage>
        <taxon>Eukaryota</taxon>
        <taxon>Fungi</taxon>
        <taxon>Dikarya</taxon>
        <taxon>Basidiomycota</taxon>
        <taxon>Agaricomycotina</taxon>
        <taxon>Agaricomycetes</taxon>
        <taxon>Agaricomycetidae</taxon>
        <taxon>Agaricales</taxon>
        <taxon>Marasmiineae</taxon>
        <taxon>Physalacriaceae</taxon>
        <taxon>Desarmillaria</taxon>
    </lineage>
</organism>
<keyword evidence="3" id="KW-1185">Reference proteome</keyword>
<feature type="transmembrane region" description="Helical" evidence="1">
    <location>
        <begin position="219"/>
        <end position="240"/>
    </location>
</feature>
<proteinExistence type="predicted"/>
<feature type="transmembrane region" description="Helical" evidence="1">
    <location>
        <begin position="180"/>
        <end position="199"/>
    </location>
</feature>
<evidence type="ECO:0000256" key="1">
    <source>
        <dbReference type="SAM" id="Phobius"/>
    </source>
</evidence>
<name>A0AA39N124_ARMTA</name>
<keyword evidence="1" id="KW-1133">Transmembrane helix</keyword>